<feature type="transmembrane region" description="Helical" evidence="1">
    <location>
        <begin position="20"/>
        <end position="48"/>
    </location>
</feature>
<sequence length="58" mass="6405">MVLPLVLGALINLNGKQHYIQWGVIQITVANAVIIALMIVVFIVALALPFPSHDRRRS</sequence>
<evidence type="ECO:0000313" key="3">
    <source>
        <dbReference type="Proteomes" id="UP000000771"/>
    </source>
</evidence>
<gene>
    <name evidence="2" type="ordered locus">Afer_1524</name>
</gene>
<keyword evidence="1" id="KW-0472">Membrane</keyword>
<accession>C7M0D9</accession>
<proteinExistence type="predicted"/>
<dbReference type="EMBL" id="CP001631">
    <property type="protein sequence ID" value="ACU54447.1"/>
    <property type="molecule type" value="Genomic_DNA"/>
</dbReference>
<keyword evidence="3" id="KW-1185">Reference proteome</keyword>
<dbReference type="RefSeq" id="WP_015798926.1">
    <property type="nucleotide sequence ID" value="NC_013124.1"/>
</dbReference>
<keyword evidence="1" id="KW-1133">Transmembrane helix</keyword>
<evidence type="ECO:0000256" key="1">
    <source>
        <dbReference type="SAM" id="Phobius"/>
    </source>
</evidence>
<evidence type="ECO:0000313" key="2">
    <source>
        <dbReference type="EMBL" id="ACU54447.1"/>
    </source>
</evidence>
<name>C7M0D9_ACIFD</name>
<dbReference type="AlphaFoldDB" id="C7M0D9"/>
<dbReference type="KEGG" id="afo:Afer_1524"/>
<dbReference type="HOGENOM" id="CLU_2968777_0_0_11"/>
<organism evidence="2 3">
    <name type="scientific">Acidimicrobium ferrooxidans (strain DSM 10331 / JCM 15462 / NBRC 103882 / ICP)</name>
    <dbReference type="NCBI Taxonomy" id="525909"/>
    <lineage>
        <taxon>Bacteria</taxon>
        <taxon>Bacillati</taxon>
        <taxon>Actinomycetota</taxon>
        <taxon>Acidimicrobiia</taxon>
        <taxon>Acidimicrobiales</taxon>
        <taxon>Acidimicrobiaceae</taxon>
        <taxon>Acidimicrobium</taxon>
    </lineage>
</organism>
<keyword evidence="1" id="KW-0812">Transmembrane</keyword>
<reference evidence="2 3" key="1">
    <citation type="journal article" date="2009" name="Stand. Genomic Sci.">
        <title>Complete genome sequence of Acidimicrobium ferrooxidans type strain (ICP).</title>
        <authorList>
            <person name="Clum A."/>
            <person name="Nolan M."/>
            <person name="Lang E."/>
            <person name="Glavina Del Rio T."/>
            <person name="Tice H."/>
            <person name="Copeland A."/>
            <person name="Cheng J.F."/>
            <person name="Lucas S."/>
            <person name="Chen F."/>
            <person name="Bruce D."/>
            <person name="Goodwin L."/>
            <person name="Pitluck S."/>
            <person name="Ivanova N."/>
            <person name="Mavrommatis K."/>
            <person name="Mikhailova N."/>
            <person name="Pati A."/>
            <person name="Chen A."/>
            <person name="Palaniappan K."/>
            <person name="Goker M."/>
            <person name="Spring S."/>
            <person name="Land M."/>
            <person name="Hauser L."/>
            <person name="Chang Y.J."/>
            <person name="Jeffries C.C."/>
            <person name="Chain P."/>
            <person name="Bristow J."/>
            <person name="Eisen J.A."/>
            <person name="Markowitz V."/>
            <person name="Hugenholtz P."/>
            <person name="Kyrpides N.C."/>
            <person name="Klenk H.P."/>
            <person name="Lapidus A."/>
        </authorList>
    </citation>
    <scope>NUCLEOTIDE SEQUENCE [LARGE SCALE GENOMIC DNA]</scope>
    <source>
        <strain evidence="3">DSM 10331 / JCM 15462 / NBRC 103882 / ICP</strain>
    </source>
</reference>
<dbReference type="STRING" id="525909.Afer_1524"/>
<protein>
    <submittedName>
        <fullName evidence="2">Uncharacterized protein</fullName>
    </submittedName>
</protein>
<dbReference type="Proteomes" id="UP000000771">
    <property type="component" value="Chromosome"/>
</dbReference>